<comment type="cofactor">
    <cofactor evidence="1">
        <name>Zn(2+)</name>
        <dbReference type="ChEBI" id="CHEBI:29105"/>
    </cofactor>
</comment>
<dbReference type="Gene3D" id="2.70.70.10">
    <property type="entry name" value="Glucose Permease (Domain IIA)"/>
    <property type="match status" value="1"/>
</dbReference>
<keyword evidence="5" id="KW-0862">Zinc</keyword>
<keyword evidence="7" id="KW-0175">Coiled coil</keyword>
<dbReference type="Proteomes" id="UP000006180">
    <property type="component" value="Chromosome"/>
</dbReference>
<feature type="coiled-coil region" evidence="7">
    <location>
        <begin position="260"/>
        <end position="346"/>
    </location>
</feature>
<dbReference type="PANTHER" id="PTHR21666:SF288">
    <property type="entry name" value="CELL DIVISION PROTEIN YTFB"/>
    <property type="match status" value="1"/>
</dbReference>
<dbReference type="InterPro" id="IPR050570">
    <property type="entry name" value="Cell_wall_metabolism_enzyme"/>
</dbReference>
<keyword evidence="3" id="KW-0479">Metal-binding</keyword>
<evidence type="ECO:0000256" key="2">
    <source>
        <dbReference type="ARBA" id="ARBA00022670"/>
    </source>
</evidence>
<evidence type="ECO:0000256" key="6">
    <source>
        <dbReference type="ARBA" id="ARBA00023049"/>
    </source>
</evidence>
<organism evidence="9 10">
    <name type="scientific">Sinorhizobium fredii (strain USDA 257)</name>
    <dbReference type="NCBI Taxonomy" id="1185652"/>
    <lineage>
        <taxon>Bacteria</taxon>
        <taxon>Pseudomonadati</taxon>
        <taxon>Pseudomonadota</taxon>
        <taxon>Alphaproteobacteria</taxon>
        <taxon>Hyphomicrobiales</taxon>
        <taxon>Rhizobiaceae</taxon>
        <taxon>Sinorhizobium/Ensifer group</taxon>
        <taxon>Sinorhizobium</taxon>
    </lineage>
</organism>
<evidence type="ECO:0000256" key="4">
    <source>
        <dbReference type="ARBA" id="ARBA00022801"/>
    </source>
</evidence>
<dbReference type="EMBL" id="CP003563">
    <property type="protein sequence ID" value="AFL54196.1"/>
    <property type="molecule type" value="Genomic_DNA"/>
</dbReference>
<dbReference type="SUPFAM" id="SSF51261">
    <property type="entry name" value="Duplicated hybrid motif"/>
    <property type="match status" value="1"/>
</dbReference>
<dbReference type="GO" id="GO:0046872">
    <property type="term" value="F:metal ion binding"/>
    <property type="evidence" value="ECO:0007669"/>
    <property type="project" value="UniProtKB-KW"/>
</dbReference>
<evidence type="ECO:0000313" key="9">
    <source>
        <dbReference type="EMBL" id="AFL54196.1"/>
    </source>
</evidence>
<protein>
    <submittedName>
        <fullName evidence="9">Putative metalloendopeptidase protein</fullName>
    </submittedName>
</protein>
<reference evidence="9 10" key="1">
    <citation type="journal article" date="2012" name="J. Bacteriol.">
        <title>Complete genome sequence of the broad-host-range strain Sinorhizobium fredii USDA257.</title>
        <authorList>
            <person name="Schuldes J."/>
            <person name="Rodriguez Orbegoso M."/>
            <person name="Schmeisser C."/>
            <person name="Krishnan H.B."/>
            <person name="Daniel R."/>
            <person name="Streit W.R."/>
        </authorList>
    </citation>
    <scope>NUCLEOTIDE SEQUENCE [LARGE SCALE GENOMIC DNA]</scope>
    <source>
        <strain evidence="9 10">USDA 257</strain>
    </source>
</reference>
<dbReference type="InterPro" id="IPR011055">
    <property type="entry name" value="Dup_hybrid_motif"/>
</dbReference>
<dbReference type="KEGG" id="sfd:USDA257_c56840"/>
<dbReference type="eggNOG" id="COG4942">
    <property type="taxonomic scope" value="Bacteria"/>
</dbReference>
<dbReference type="PATRIC" id="fig|1185652.3.peg.5898"/>
<gene>
    <name evidence="9" type="ORF">USDA257_c56840</name>
</gene>
<keyword evidence="4" id="KW-0378">Hydrolase</keyword>
<dbReference type="GO" id="GO:0004222">
    <property type="term" value="F:metalloendopeptidase activity"/>
    <property type="evidence" value="ECO:0007669"/>
    <property type="project" value="TreeGrafter"/>
</dbReference>
<accession>I3XE90</accession>
<dbReference type="GO" id="GO:0006508">
    <property type="term" value="P:proteolysis"/>
    <property type="evidence" value="ECO:0007669"/>
    <property type="project" value="UniProtKB-KW"/>
</dbReference>
<evidence type="ECO:0000259" key="8">
    <source>
        <dbReference type="Pfam" id="PF01551"/>
    </source>
</evidence>
<keyword evidence="2" id="KW-0645">Protease</keyword>
<name>I3XE90_SINF2</name>
<evidence type="ECO:0000256" key="5">
    <source>
        <dbReference type="ARBA" id="ARBA00022833"/>
    </source>
</evidence>
<feature type="coiled-coil region" evidence="7">
    <location>
        <begin position="141"/>
        <end position="168"/>
    </location>
</feature>
<evidence type="ECO:0000256" key="3">
    <source>
        <dbReference type="ARBA" id="ARBA00022723"/>
    </source>
</evidence>
<evidence type="ECO:0000256" key="7">
    <source>
        <dbReference type="SAM" id="Coils"/>
    </source>
</evidence>
<feature type="domain" description="M23ase beta-sheet core" evidence="8">
    <location>
        <begin position="391"/>
        <end position="491"/>
    </location>
</feature>
<keyword evidence="6" id="KW-0482">Metalloprotease</keyword>
<evidence type="ECO:0000313" key="10">
    <source>
        <dbReference type="Proteomes" id="UP000006180"/>
    </source>
</evidence>
<dbReference type="CDD" id="cd12797">
    <property type="entry name" value="M23_peptidase"/>
    <property type="match status" value="1"/>
</dbReference>
<evidence type="ECO:0000256" key="1">
    <source>
        <dbReference type="ARBA" id="ARBA00001947"/>
    </source>
</evidence>
<dbReference type="Gene3D" id="6.10.250.3150">
    <property type="match status" value="1"/>
</dbReference>
<dbReference type="InterPro" id="IPR016047">
    <property type="entry name" value="M23ase_b-sheet_dom"/>
</dbReference>
<dbReference type="PANTHER" id="PTHR21666">
    <property type="entry name" value="PEPTIDASE-RELATED"/>
    <property type="match status" value="1"/>
</dbReference>
<sequence>MRFTAITRICIGGLRQIGLGFPDLTASPRDRMTSARNRADVARLRSAARQIGRHAAIAAVLLSMYGPALAQEAARDVAPGPTAAQQGPPDPAADLTLRRDSTRSELDALSKTIGLSRDRATALEQTIAEIDKSNTALRSAIVDSAAKRQELERQIAEGEIQLNELRAKEDVVKRSLRARRGVLAEVLAALQRMGRNPPPAILVTPEDALGSVRSAILLGAVVPEIREQTDSLVADLEALADIRAGIARQRDDLTAAMTAVLEEERRMSMLVAEKEKLRQRNAAELASEQRKADELASQATNLEGLISSLENEISSVREAAEAARAQEEERLRMNEAERQAARELAKSAVPDKNRIAPAYVFSELHQRLSYPVAGSILRQFGDADGTGHSLQGIMLETNAGALVTTPADGWVVYAGSFRSYGQMIILNPGDGYHIVLAGMENVSVRPGQFVVAGEPLATMGAKRVASAAALTLETDRPTIYIEFRKDGKPVDSRPWWTAAEVGKARNDT</sequence>
<proteinExistence type="predicted"/>
<dbReference type="STRING" id="1185652.USDA257_c56840"/>
<dbReference type="AlphaFoldDB" id="I3XE90"/>
<dbReference type="Pfam" id="PF01551">
    <property type="entry name" value="Peptidase_M23"/>
    <property type="match status" value="1"/>
</dbReference>
<dbReference type="HOGENOM" id="CLU_029425_15_0_5"/>